<name>A0A068NQP8_FIMGI</name>
<dbReference type="Proteomes" id="UP000027982">
    <property type="component" value="Chromosome"/>
</dbReference>
<dbReference type="HOGENOM" id="CLU_147162_3_0_0"/>
<evidence type="ECO:0000313" key="2">
    <source>
        <dbReference type="EMBL" id="AIE85702.1"/>
    </source>
</evidence>
<dbReference type="Gene3D" id="3.30.2310.20">
    <property type="entry name" value="RelE-like"/>
    <property type="match status" value="1"/>
</dbReference>
<evidence type="ECO:0000313" key="3">
    <source>
        <dbReference type="Proteomes" id="UP000027982"/>
    </source>
</evidence>
<sequence length="113" mass="12793">MDASSGPHPQGLVLYSEEAALDLAEIHTHTTRHWGWDQAERYTDLLKEEAQRAAELRGYGNPIDQRPGRFLVVVKWPGATYAHRIIYQRIPEGVYVLRILHSARDLPKHLGGG</sequence>
<reference evidence="2 3" key="1">
    <citation type="journal article" date="2014" name="PLoS ONE">
        <title>The first complete genome sequence of the class fimbriimonadia in the phylum armatimonadetes.</title>
        <authorList>
            <person name="Hu Z.Y."/>
            <person name="Wang Y.Z."/>
            <person name="Im W.T."/>
            <person name="Wang S.Y."/>
            <person name="Zhao G.P."/>
            <person name="Zheng H.J."/>
            <person name="Quan Z.X."/>
        </authorList>
    </citation>
    <scope>NUCLEOTIDE SEQUENCE [LARGE SCALE GENOMIC DNA]</scope>
    <source>
        <strain evidence="2">Gsoil 348</strain>
    </source>
</reference>
<keyword evidence="3" id="KW-1185">Reference proteome</keyword>
<dbReference type="Pfam" id="PF05016">
    <property type="entry name" value="ParE_toxin"/>
    <property type="match status" value="1"/>
</dbReference>
<dbReference type="InterPro" id="IPR007712">
    <property type="entry name" value="RelE/ParE_toxin"/>
</dbReference>
<gene>
    <name evidence="2" type="ORF">OP10G_2334</name>
</gene>
<dbReference type="AlphaFoldDB" id="A0A068NQP8"/>
<dbReference type="OrthoDB" id="516834at2"/>
<dbReference type="InterPro" id="IPR035093">
    <property type="entry name" value="RelE/ParE_toxin_dom_sf"/>
</dbReference>
<dbReference type="KEGG" id="fgi:OP10G_2334"/>
<dbReference type="STRING" id="661478.OP10G_2334"/>
<dbReference type="EMBL" id="CP007139">
    <property type="protein sequence ID" value="AIE85702.1"/>
    <property type="molecule type" value="Genomic_DNA"/>
</dbReference>
<dbReference type="RefSeq" id="WP_025225736.1">
    <property type="nucleotide sequence ID" value="NZ_CP007139.1"/>
</dbReference>
<protein>
    <submittedName>
        <fullName evidence="2">Plasmid stabilization system</fullName>
    </submittedName>
</protein>
<proteinExistence type="predicted"/>
<keyword evidence="1" id="KW-1277">Toxin-antitoxin system</keyword>
<organism evidence="2 3">
    <name type="scientific">Fimbriimonas ginsengisoli Gsoil 348</name>
    <dbReference type="NCBI Taxonomy" id="661478"/>
    <lineage>
        <taxon>Bacteria</taxon>
        <taxon>Bacillati</taxon>
        <taxon>Armatimonadota</taxon>
        <taxon>Fimbriimonadia</taxon>
        <taxon>Fimbriimonadales</taxon>
        <taxon>Fimbriimonadaceae</taxon>
        <taxon>Fimbriimonas</taxon>
    </lineage>
</organism>
<evidence type="ECO:0000256" key="1">
    <source>
        <dbReference type="ARBA" id="ARBA00022649"/>
    </source>
</evidence>
<accession>A0A068NQP8</accession>